<evidence type="ECO:0000313" key="2">
    <source>
        <dbReference type="EMBL" id="OGN33609.1"/>
    </source>
</evidence>
<comment type="caution">
    <text evidence="2">The sequence shown here is derived from an EMBL/GenBank/DDBJ whole genome shotgun (WGS) entry which is preliminary data.</text>
</comment>
<protein>
    <submittedName>
        <fullName evidence="2">Uncharacterized protein</fullName>
    </submittedName>
</protein>
<dbReference type="AlphaFoldDB" id="A0A1F8H9G4"/>
<evidence type="ECO:0000256" key="1">
    <source>
        <dbReference type="SAM" id="Phobius"/>
    </source>
</evidence>
<proteinExistence type="predicted"/>
<name>A0A1F8H9G4_9BACT</name>
<accession>A0A1F8H9G4</accession>
<keyword evidence="1" id="KW-0472">Membrane</keyword>
<feature type="transmembrane region" description="Helical" evidence="1">
    <location>
        <begin position="7"/>
        <end position="26"/>
    </location>
</feature>
<reference evidence="2 3" key="1">
    <citation type="journal article" date="2016" name="Nat. Commun.">
        <title>Thousands of microbial genomes shed light on interconnected biogeochemical processes in an aquifer system.</title>
        <authorList>
            <person name="Anantharaman K."/>
            <person name="Brown C.T."/>
            <person name="Hug L.A."/>
            <person name="Sharon I."/>
            <person name="Castelle C.J."/>
            <person name="Probst A.J."/>
            <person name="Thomas B.C."/>
            <person name="Singh A."/>
            <person name="Wilkins M.J."/>
            <person name="Karaoz U."/>
            <person name="Brodie E.L."/>
            <person name="Williams K.H."/>
            <person name="Hubbard S.S."/>
            <person name="Banfield J.F."/>
        </authorList>
    </citation>
    <scope>NUCLEOTIDE SEQUENCE [LARGE SCALE GENOMIC DNA]</scope>
</reference>
<dbReference type="Proteomes" id="UP000178155">
    <property type="component" value="Unassembled WGS sequence"/>
</dbReference>
<dbReference type="EMBL" id="MGKW01000028">
    <property type="protein sequence ID" value="OGN33609.1"/>
    <property type="molecule type" value="Genomic_DNA"/>
</dbReference>
<keyword evidence="1" id="KW-1133">Transmembrane helix</keyword>
<gene>
    <name evidence="2" type="ORF">A3I39_01225</name>
</gene>
<sequence>MSRVLKQLIIGGVYVVIVGVMVFWSYNSSYGPTCQDGIQNGREEGIDCGTIACGMACASPVQAIQVQSVQLVSTPAGDHDLAMQFYNPNTNYGVALGTYQLTLGSQISSHDFYMLPGQTKDLVLTSLKGVVDGVSANVVIKDIQWEKVVGDASVSLTSSNERYLVLGNQTTFEGTILNNSDFDFDSVDISIIVSDSSGKILATNTTSIQTILSRSSRYVKVSWPFALPADARVSVEVSTNVFDNTNYIKTHGTQEKFQQLF</sequence>
<organism evidence="2 3">
    <name type="scientific">Candidatus Yanofskybacteria bacterium RIFCSPLOWO2_02_FULL_47_9b</name>
    <dbReference type="NCBI Taxonomy" id="1802708"/>
    <lineage>
        <taxon>Bacteria</taxon>
        <taxon>Candidatus Yanofskyibacteriota</taxon>
    </lineage>
</organism>
<keyword evidence="1" id="KW-0812">Transmembrane</keyword>
<evidence type="ECO:0000313" key="3">
    <source>
        <dbReference type="Proteomes" id="UP000178155"/>
    </source>
</evidence>